<evidence type="ECO:0000256" key="2">
    <source>
        <dbReference type="ARBA" id="ARBA00004496"/>
    </source>
</evidence>
<dbReference type="GO" id="GO:0006508">
    <property type="term" value="P:proteolysis"/>
    <property type="evidence" value="ECO:0007669"/>
    <property type="project" value="InterPro"/>
</dbReference>
<keyword evidence="7" id="KW-0378">Hydrolase</keyword>
<evidence type="ECO:0000313" key="11">
    <source>
        <dbReference type="Proteomes" id="UP000230750"/>
    </source>
</evidence>
<dbReference type="OrthoDB" id="416344at2759"/>
<evidence type="ECO:0000256" key="6">
    <source>
        <dbReference type="ARBA" id="ARBA00022490"/>
    </source>
</evidence>
<dbReference type="STRING" id="307972.A0A2G8JVQ0"/>
<dbReference type="PANTHER" id="PTHR42776:SF4">
    <property type="entry name" value="ACYLAMINO-ACID-RELEASING ENZYME"/>
    <property type="match status" value="1"/>
</dbReference>
<dbReference type="EC" id="3.4.19.1" evidence="5"/>
<protein>
    <recommendedName>
        <fullName evidence="5">acylaminoacyl-peptidase</fullName>
        <ecNumber evidence="5">3.4.19.1</ecNumber>
    </recommendedName>
</protein>
<dbReference type="SUPFAM" id="SSF82171">
    <property type="entry name" value="DPP6 N-terminal domain-like"/>
    <property type="match status" value="1"/>
</dbReference>
<dbReference type="EMBL" id="MRZV01001199">
    <property type="protein sequence ID" value="PIK39799.1"/>
    <property type="molecule type" value="Genomic_DNA"/>
</dbReference>
<dbReference type="InterPro" id="IPR001375">
    <property type="entry name" value="Peptidase_S9_cat"/>
</dbReference>
<comment type="subunit">
    <text evidence="4">Homotetramer.</text>
</comment>
<comment type="catalytic activity">
    <reaction evidence="1">
        <text>Cleavage of an N-acetyl or N-formyl amino acid from the N-terminus of a polypeptide.</text>
        <dbReference type="EC" id="3.4.19.1"/>
    </reaction>
</comment>
<evidence type="ECO:0000256" key="5">
    <source>
        <dbReference type="ARBA" id="ARBA00012917"/>
    </source>
</evidence>
<dbReference type="GO" id="GO:0008242">
    <property type="term" value="F:omega peptidase activity"/>
    <property type="evidence" value="ECO:0007669"/>
    <property type="project" value="UniProtKB-EC"/>
</dbReference>
<dbReference type="PANTHER" id="PTHR42776">
    <property type="entry name" value="SERINE PEPTIDASE S9 FAMILY MEMBER"/>
    <property type="match status" value="1"/>
</dbReference>
<gene>
    <name evidence="10" type="ORF">BSL78_23353</name>
</gene>
<dbReference type="Proteomes" id="UP000230750">
    <property type="component" value="Unassembled WGS sequence"/>
</dbReference>
<evidence type="ECO:0000259" key="9">
    <source>
        <dbReference type="Pfam" id="PF19283"/>
    </source>
</evidence>
<comment type="similarity">
    <text evidence="3">Belongs to the peptidase S9C family.</text>
</comment>
<evidence type="ECO:0000256" key="1">
    <source>
        <dbReference type="ARBA" id="ARBA00000721"/>
    </source>
</evidence>
<dbReference type="GO" id="GO:0004252">
    <property type="term" value="F:serine-type endopeptidase activity"/>
    <property type="evidence" value="ECO:0007669"/>
    <property type="project" value="TreeGrafter"/>
</dbReference>
<feature type="domain" description="Acylamino-acid-releasing enzyme N-terminal" evidence="9">
    <location>
        <begin position="8"/>
        <end position="423"/>
    </location>
</feature>
<organism evidence="10 11">
    <name type="scientific">Stichopus japonicus</name>
    <name type="common">Sea cucumber</name>
    <dbReference type="NCBI Taxonomy" id="307972"/>
    <lineage>
        <taxon>Eukaryota</taxon>
        <taxon>Metazoa</taxon>
        <taxon>Echinodermata</taxon>
        <taxon>Eleutherozoa</taxon>
        <taxon>Echinozoa</taxon>
        <taxon>Holothuroidea</taxon>
        <taxon>Aspidochirotacea</taxon>
        <taxon>Aspidochirotida</taxon>
        <taxon>Stichopodidae</taxon>
        <taxon>Apostichopus</taxon>
    </lineage>
</organism>
<dbReference type="InterPro" id="IPR045550">
    <property type="entry name" value="AARE_N"/>
</dbReference>
<keyword evidence="6" id="KW-0963">Cytoplasm</keyword>
<dbReference type="InterPro" id="IPR029058">
    <property type="entry name" value="AB_hydrolase_fold"/>
</dbReference>
<dbReference type="SUPFAM" id="SSF53474">
    <property type="entry name" value="alpha/beta-Hydrolases"/>
    <property type="match status" value="1"/>
</dbReference>
<dbReference type="Pfam" id="PF00326">
    <property type="entry name" value="Peptidase_S9"/>
    <property type="match status" value="1"/>
</dbReference>
<dbReference type="Pfam" id="PF19283">
    <property type="entry name" value="APEH_N"/>
    <property type="match status" value="1"/>
</dbReference>
<dbReference type="GO" id="GO:0005737">
    <property type="term" value="C:cytoplasm"/>
    <property type="evidence" value="ECO:0007669"/>
    <property type="project" value="UniProtKB-SubCell"/>
</dbReference>
<evidence type="ECO:0000256" key="4">
    <source>
        <dbReference type="ARBA" id="ARBA00011881"/>
    </source>
</evidence>
<dbReference type="AlphaFoldDB" id="A0A2G8JVQ0"/>
<accession>A0A2G8JVQ0</accession>
<evidence type="ECO:0000256" key="3">
    <source>
        <dbReference type="ARBA" id="ARBA00010040"/>
    </source>
</evidence>
<evidence type="ECO:0000313" key="10">
    <source>
        <dbReference type="EMBL" id="PIK39799.1"/>
    </source>
</evidence>
<dbReference type="Gene3D" id="3.40.50.1820">
    <property type="entry name" value="alpha/beta hydrolase"/>
    <property type="match status" value="1"/>
</dbReference>
<name>A0A2G8JVQ0_STIJA</name>
<comment type="subcellular location">
    <subcellularLocation>
        <location evidence="2">Cytoplasm</location>
    </subcellularLocation>
</comment>
<evidence type="ECO:0000256" key="7">
    <source>
        <dbReference type="ARBA" id="ARBA00022801"/>
    </source>
</evidence>
<comment type="caution">
    <text evidence="10">The sequence shown here is derived from an EMBL/GenBank/DDBJ whole genome shotgun (WGS) entry which is preliminary data.</text>
</comment>
<evidence type="ECO:0000259" key="8">
    <source>
        <dbReference type="Pfam" id="PF00326"/>
    </source>
</evidence>
<feature type="domain" description="Peptidase S9 prolyl oligopeptidase catalytic" evidence="8">
    <location>
        <begin position="498"/>
        <end position="693"/>
    </location>
</feature>
<sequence>MSDDKAVSIYRELARIPSLATAQIVNTQAGSVTVSSTWSQRDLERGSIIKFTRTYLAFGTEEKVFQKVLPVPDITELHEELLSSFSTCGKYKAVFRQVKNKKGEEQQYLEIWTEESKVNNVNLTAIDKHGKVNTDGEFGCLNWSSDNKRLVYIAEKKKQKTASYFGRKSEQVEEETEKDPIKGEQYLFRDDWGETLVDKCFPVICTFDVATETVSVLEDVPEDLSPAQATWGPQDAGIIFSALYNEAYKLGAIYCDNRRSAIFHLSLEGNKCDLLSATDKCCRSPRCCPDQSKLVYIQNDVGGPHQHCKQLMMYDWTSQTSSVIIDIVNRSKDQNSFPGLFLVNLPLRCWAGDHQTVFLDTIWHSTQKIVSINTSTKQETLITRNETYPSWTVIDVSGNLLLAKRASPNKSGQMVICDTSQVNASGGLDWFVLSDNKMEFTDVSWKVFSLPQSDGLDVEGIMFAPTASIGQEQQPPLIVFPHGGPHSSIIASYLVMPVFLCRLNYAVICVNYRGSTGFGQDAIFSLPGKVGTQDVGDVHLMAKHALNEGYGDPKRVMVTGGSHGGFLSLHMIGQYPEFYKVLQYVIPFVILQVFCGAGFEFTYNFVPTSDVYQGMLEKSPISHIQKVKAPTLFLIGKDDLRVPPKQGENFYKILRARNIRTKLLLYPENNHGLVKLEAESDCLINIYRWFEENS</sequence>
<keyword evidence="11" id="KW-1185">Reference proteome</keyword>
<reference evidence="10 11" key="1">
    <citation type="journal article" date="2017" name="PLoS Biol.">
        <title>The sea cucumber genome provides insights into morphological evolution and visceral regeneration.</title>
        <authorList>
            <person name="Zhang X."/>
            <person name="Sun L."/>
            <person name="Yuan J."/>
            <person name="Sun Y."/>
            <person name="Gao Y."/>
            <person name="Zhang L."/>
            <person name="Li S."/>
            <person name="Dai H."/>
            <person name="Hamel J.F."/>
            <person name="Liu C."/>
            <person name="Yu Y."/>
            <person name="Liu S."/>
            <person name="Lin W."/>
            <person name="Guo K."/>
            <person name="Jin S."/>
            <person name="Xu P."/>
            <person name="Storey K.B."/>
            <person name="Huan P."/>
            <person name="Zhang T."/>
            <person name="Zhou Y."/>
            <person name="Zhang J."/>
            <person name="Lin C."/>
            <person name="Li X."/>
            <person name="Xing L."/>
            <person name="Huo D."/>
            <person name="Sun M."/>
            <person name="Wang L."/>
            <person name="Mercier A."/>
            <person name="Li F."/>
            <person name="Yang H."/>
            <person name="Xiang J."/>
        </authorList>
    </citation>
    <scope>NUCLEOTIDE SEQUENCE [LARGE SCALE GENOMIC DNA]</scope>
    <source>
        <strain evidence="10">Shaxun</strain>
        <tissue evidence="10">Muscle</tissue>
    </source>
</reference>
<proteinExistence type="inferred from homology"/>